<evidence type="ECO:0000313" key="3">
    <source>
        <dbReference type="Proteomes" id="UP000062160"/>
    </source>
</evidence>
<dbReference type="Gene3D" id="3.40.50.1950">
    <property type="entry name" value="Flavin prenyltransferase-like"/>
    <property type="match status" value="1"/>
</dbReference>
<accession>A0A0U9HBY2</accession>
<dbReference type="GO" id="GO:0003824">
    <property type="term" value="F:catalytic activity"/>
    <property type="evidence" value="ECO:0007669"/>
    <property type="project" value="InterPro"/>
</dbReference>
<evidence type="ECO:0000259" key="1">
    <source>
        <dbReference type="Pfam" id="PF02441"/>
    </source>
</evidence>
<sequence>MNQEMLKPIIEAVVREVMKKMEGAAGTAEIKKEESQKEKILLVFTGGTGNLDMVLEQLKLLSEKFDFIALFSKSAEKAVGKQRIREAIEFEDAIEENLYDALSAVDKIIFPTLTQNTAAKAAVGIRDSVASEALACGLLLKKKVIAITDSIPLKSMPAAYARMVGEVLKRVEQLGVDMCKAEELANKVLYIKKDTGIKTVPAGTECKIETAPEPLKPKPPENAQEKQNVLTLESKAPVTAEVVNNAILKGFNKIILPPRTILTPLAKDAAKDNKVDVEWAVE</sequence>
<feature type="domain" description="Flavoprotein" evidence="1">
    <location>
        <begin position="39"/>
        <end position="161"/>
    </location>
</feature>
<dbReference type="SUPFAM" id="SSF52507">
    <property type="entry name" value="Homo-oligomeric flavin-containing Cys decarboxylases, HFCD"/>
    <property type="match status" value="1"/>
</dbReference>
<dbReference type="Proteomes" id="UP000062160">
    <property type="component" value="Unassembled WGS sequence"/>
</dbReference>
<dbReference type="STRING" id="224999.GCA_001485475_00089"/>
<evidence type="ECO:0000313" key="2">
    <source>
        <dbReference type="EMBL" id="GAQ24106.1"/>
    </source>
</evidence>
<protein>
    <recommendedName>
        <fullName evidence="1">Flavoprotein domain-containing protein</fullName>
    </recommendedName>
</protein>
<proteinExistence type="predicted"/>
<dbReference type="Pfam" id="PF02441">
    <property type="entry name" value="Flavoprotein"/>
    <property type="match status" value="1"/>
</dbReference>
<dbReference type="InterPro" id="IPR036551">
    <property type="entry name" value="Flavin_trans-like"/>
</dbReference>
<keyword evidence="3" id="KW-1185">Reference proteome</keyword>
<gene>
    <name evidence="2" type="ORF">TSYNT_191</name>
</gene>
<dbReference type="EMBL" id="DF976995">
    <property type="protein sequence ID" value="GAQ24106.1"/>
    <property type="molecule type" value="Genomic_DNA"/>
</dbReference>
<dbReference type="AlphaFoldDB" id="A0A0U9HBY2"/>
<name>A0A0U9HBY2_9FIRM</name>
<dbReference type="InterPro" id="IPR003382">
    <property type="entry name" value="Flavoprotein"/>
</dbReference>
<organism evidence="2">
    <name type="scientific">Tepidanaerobacter syntrophicus</name>
    <dbReference type="NCBI Taxonomy" id="224999"/>
    <lineage>
        <taxon>Bacteria</taxon>
        <taxon>Bacillati</taxon>
        <taxon>Bacillota</taxon>
        <taxon>Clostridia</taxon>
        <taxon>Thermosediminibacterales</taxon>
        <taxon>Tepidanaerobacteraceae</taxon>
        <taxon>Tepidanaerobacter</taxon>
    </lineage>
</organism>
<reference evidence="2" key="1">
    <citation type="journal article" date="2016" name="Genome Announc.">
        <title>Draft Genome Sequence of the Syntrophic Lactate-Degrading Bacterium Tepidanaerobacter syntrophicus JLT.</title>
        <authorList>
            <person name="Matsuura N."/>
            <person name="Ohashi A."/>
            <person name="Tourlousse D.M."/>
            <person name="Sekiguchi Y."/>
        </authorList>
    </citation>
    <scope>NUCLEOTIDE SEQUENCE [LARGE SCALE GENOMIC DNA]</scope>
    <source>
        <strain evidence="2">JL</strain>
    </source>
</reference>
<dbReference type="RefSeq" id="WP_059031178.1">
    <property type="nucleotide sequence ID" value="NZ_BSDW01000001.1"/>
</dbReference>